<dbReference type="Pfam" id="PF08447">
    <property type="entry name" value="PAS_3"/>
    <property type="match status" value="3"/>
</dbReference>
<name>H3ZC92_9ALTE</name>
<dbReference type="InterPro" id="IPR052162">
    <property type="entry name" value="Sensor_kinase/Photoreceptor"/>
</dbReference>
<dbReference type="InterPro" id="IPR003594">
    <property type="entry name" value="HATPase_dom"/>
</dbReference>
<evidence type="ECO:0000256" key="5">
    <source>
        <dbReference type="ARBA" id="ARBA00022777"/>
    </source>
</evidence>
<dbReference type="AlphaFoldDB" id="H3ZC92"/>
<dbReference type="InterPro" id="IPR000014">
    <property type="entry name" value="PAS"/>
</dbReference>
<keyword evidence="6" id="KW-0902">Two-component regulatory system</keyword>
<dbReference type="GO" id="GO:0005886">
    <property type="term" value="C:plasma membrane"/>
    <property type="evidence" value="ECO:0007669"/>
    <property type="project" value="UniProtKB-ARBA"/>
</dbReference>
<evidence type="ECO:0000256" key="4">
    <source>
        <dbReference type="ARBA" id="ARBA00022679"/>
    </source>
</evidence>
<feature type="domain" description="PAC" evidence="10">
    <location>
        <begin position="250"/>
        <end position="302"/>
    </location>
</feature>
<dbReference type="GO" id="GO:0000155">
    <property type="term" value="F:phosphorelay sensor kinase activity"/>
    <property type="evidence" value="ECO:0007669"/>
    <property type="project" value="InterPro"/>
</dbReference>
<dbReference type="SUPFAM" id="SSF47384">
    <property type="entry name" value="Homodimeric domain of signal transducing histidine kinase"/>
    <property type="match status" value="1"/>
</dbReference>
<organism evidence="11 12">
    <name type="scientific">Alishewanella jeotgali KCTC 22429</name>
    <dbReference type="NCBI Taxonomy" id="1129374"/>
    <lineage>
        <taxon>Bacteria</taxon>
        <taxon>Pseudomonadati</taxon>
        <taxon>Pseudomonadota</taxon>
        <taxon>Gammaproteobacteria</taxon>
        <taxon>Alteromonadales</taxon>
        <taxon>Alteromonadaceae</taxon>
        <taxon>Alishewanella</taxon>
    </lineage>
</organism>
<dbReference type="eggNOG" id="COG2203">
    <property type="taxonomic scope" value="Bacteria"/>
</dbReference>
<dbReference type="InterPro" id="IPR003018">
    <property type="entry name" value="GAF"/>
</dbReference>
<dbReference type="SMART" id="SM00065">
    <property type="entry name" value="GAF"/>
    <property type="match status" value="1"/>
</dbReference>
<dbReference type="SMART" id="SM00388">
    <property type="entry name" value="HisKA"/>
    <property type="match status" value="1"/>
</dbReference>
<dbReference type="PROSITE" id="PS50112">
    <property type="entry name" value="PAS"/>
    <property type="match status" value="1"/>
</dbReference>
<dbReference type="InterPro" id="IPR029016">
    <property type="entry name" value="GAF-like_dom_sf"/>
</dbReference>
<feature type="domain" description="PAC" evidence="10">
    <location>
        <begin position="508"/>
        <end position="560"/>
    </location>
</feature>
<evidence type="ECO:0000259" key="8">
    <source>
        <dbReference type="PROSITE" id="PS50109"/>
    </source>
</evidence>
<keyword evidence="7" id="KW-0472">Membrane</keyword>
<dbReference type="PROSITE" id="PS50109">
    <property type="entry name" value="HIS_KIN"/>
    <property type="match status" value="1"/>
</dbReference>
<evidence type="ECO:0000313" key="12">
    <source>
        <dbReference type="Proteomes" id="UP000012046"/>
    </source>
</evidence>
<dbReference type="InterPro" id="IPR003661">
    <property type="entry name" value="HisK_dim/P_dom"/>
</dbReference>
<evidence type="ECO:0000256" key="1">
    <source>
        <dbReference type="ARBA" id="ARBA00000085"/>
    </source>
</evidence>
<keyword evidence="5 11" id="KW-0418">Kinase</keyword>
<sequence>MQAPITPANEAQRLQALQALKLLDTAAEPRFDRLTRLVQQCLDCPIVLISLIDEQRQWFKSRQGLEACETPRDISFCGHAILTDQLFEISDARLDPSFADNPLVTAAPFIRFYAGAPLTINQQRIGTLCLIAPEPRQLTPQQRQNLRDFADAVEQEIIDRLQEQAEQELKASRDQYQALVNNIPGITYRCQADPNWTMLYISGSIDPLSGYPASDFIQNKLRSYASVIYPPDRERLEQAVAQAIAQRHSWTLQYRVQHRDGSLRWVEERGQAEYDDTGQVRYLDGFILDINAEKQLKQQLLNLTAHLPGVVYQYQQWPDGRAAFPYASAALKRIYGVTPEQVKADATPVFAAIHEEDLAGLASSIEHSRQQLLEWRHEYRVKDLNGKVAWMAGNATPEAMPDGSVLWHGYIQDITASKQSFLALQQANQQLQLARERLDTASELALIGFWQASLKTGELWWSPAIFQIFGFDEANTTPSVALFKSTLHPDDRQKVALSEQQALISGIHDVSHRIIRPDGSIRWVHERARIVTDADNQERIMVGSVQDITERVQLQQLKDEFIATVSHELRTPLTVIKGALSLVNSGQLGVLPAASQKLLVAAQQNSERLAHLINDLLDMEKLVAGKMPFLRQPLQVQAQLAQAVHELEPFAAQYQVQLEVTPVESGLQLWADSLRLQQTLANLLSNAIKFSKPNSRVQLRAKPLAEHIRIEVEDNGLGIPEAFQARIFERFAQADTEQRRQKGGTGLGLAICKALIEQMGGEIGFQSAAGQGTLFYFTLPAVNADK</sequence>
<dbReference type="SMART" id="SM00086">
    <property type="entry name" value="PAC"/>
    <property type="match status" value="3"/>
</dbReference>
<dbReference type="InterPro" id="IPR004358">
    <property type="entry name" value="Sig_transdc_His_kin-like_C"/>
</dbReference>
<dbReference type="InterPro" id="IPR000700">
    <property type="entry name" value="PAS-assoc_C"/>
</dbReference>
<dbReference type="PATRIC" id="fig|1129374.4.peg.968"/>
<dbReference type="EC" id="2.7.13.3" evidence="2"/>
<dbReference type="EMBL" id="AHTH01000010">
    <property type="protein sequence ID" value="EHR41684.1"/>
    <property type="molecule type" value="Genomic_DNA"/>
</dbReference>
<dbReference type="NCBIfam" id="TIGR00229">
    <property type="entry name" value="sensory_box"/>
    <property type="match status" value="3"/>
</dbReference>
<dbReference type="Gene3D" id="3.30.450.40">
    <property type="match status" value="1"/>
</dbReference>
<dbReference type="FunFam" id="3.30.565.10:FF:000006">
    <property type="entry name" value="Sensor histidine kinase WalK"/>
    <property type="match status" value="1"/>
</dbReference>
<dbReference type="eggNOG" id="COG2202">
    <property type="taxonomic scope" value="Bacteria"/>
</dbReference>
<dbReference type="STRING" id="1129374.AJE_04826"/>
<comment type="caution">
    <text evidence="11">The sequence shown here is derived from an EMBL/GenBank/DDBJ whole genome shotgun (WGS) entry which is preliminary data.</text>
</comment>
<evidence type="ECO:0000256" key="2">
    <source>
        <dbReference type="ARBA" id="ARBA00012438"/>
    </source>
</evidence>
<dbReference type="Pfam" id="PF00512">
    <property type="entry name" value="HisKA"/>
    <property type="match status" value="1"/>
</dbReference>
<dbReference type="InterPro" id="IPR036890">
    <property type="entry name" value="HATPase_C_sf"/>
</dbReference>
<proteinExistence type="predicted"/>
<protein>
    <recommendedName>
        <fullName evidence="2">histidine kinase</fullName>
        <ecNumber evidence="2">2.7.13.3</ecNumber>
    </recommendedName>
</protein>
<dbReference type="SUPFAM" id="SSF55785">
    <property type="entry name" value="PYP-like sensor domain (PAS domain)"/>
    <property type="match status" value="3"/>
</dbReference>
<keyword evidence="12" id="KW-1185">Reference proteome</keyword>
<dbReference type="InterPro" id="IPR013655">
    <property type="entry name" value="PAS_fold_3"/>
</dbReference>
<dbReference type="PANTHER" id="PTHR43304:SF1">
    <property type="entry name" value="PAC DOMAIN-CONTAINING PROTEIN"/>
    <property type="match status" value="1"/>
</dbReference>
<dbReference type="CDD" id="cd00082">
    <property type="entry name" value="HisKA"/>
    <property type="match status" value="1"/>
</dbReference>
<dbReference type="InterPro" id="IPR001610">
    <property type="entry name" value="PAC"/>
</dbReference>
<dbReference type="CDD" id="cd00130">
    <property type="entry name" value="PAS"/>
    <property type="match status" value="3"/>
</dbReference>
<dbReference type="InterPro" id="IPR035965">
    <property type="entry name" value="PAS-like_dom_sf"/>
</dbReference>
<dbReference type="Gene3D" id="1.10.287.130">
    <property type="match status" value="1"/>
</dbReference>
<dbReference type="Gene3D" id="3.30.450.20">
    <property type="entry name" value="PAS domain"/>
    <property type="match status" value="3"/>
</dbReference>
<feature type="domain" description="Histidine kinase" evidence="8">
    <location>
        <begin position="564"/>
        <end position="783"/>
    </location>
</feature>
<evidence type="ECO:0000256" key="3">
    <source>
        <dbReference type="ARBA" id="ARBA00022553"/>
    </source>
</evidence>
<evidence type="ECO:0000313" key="11">
    <source>
        <dbReference type="EMBL" id="EHR41684.1"/>
    </source>
</evidence>
<feature type="domain" description="PAS" evidence="9">
    <location>
        <begin position="172"/>
        <end position="247"/>
    </location>
</feature>
<dbReference type="PANTHER" id="PTHR43304">
    <property type="entry name" value="PHYTOCHROME-LIKE PROTEIN CPH1"/>
    <property type="match status" value="1"/>
</dbReference>
<keyword evidence="3" id="KW-0597">Phosphoprotein</keyword>
<dbReference type="Pfam" id="PF02518">
    <property type="entry name" value="HATPase_c"/>
    <property type="match status" value="1"/>
</dbReference>
<comment type="catalytic activity">
    <reaction evidence="1">
        <text>ATP + protein L-histidine = ADP + protein N-phospho-L-histidine.</text>
        <dbReference type="EC" id="2.7.13.3"/>
    </reaction>
</comment>
<dbReference type="FunFam" id="1.10.287.130:FF:000001">
    <property type="entry name" value="Two-component sensor histidine kinase"/>
    <property type="match status" value="1"/>
</dbReference>
<accession>H3ZC92</accession>
<gene>
    <name evidence="11" type="ORF">AJE_04826</name>
</gene>
<dbReference type="Gene3D" id="2.10.70.100">
    <property type="match status" value="1"/>
</dbReference>
<dbReference type="RefSeq" id="WP_008949920.1">
    <property type="nucleotide sequence ID" value="NZ_AHTH01000010.1"/>
</dbReference>
<dbReference type="Gene3D" id="3.30.565.10">
    <property type="entry name" value="Histidine kinase-like ATPase, C-terminal domain"/>
    <property type="match status" value="1"/>
</dbReference>
<reference evidence="11 12" key="1">
    <citation type="journal article" date="2012" name="J. Bacteriol.">
        <title>Genome Sequence of Extracellular-Protease-Producing Alishewanella jeotgali Isolated from Traditional Korean Fermented Seafood.</title>
        <authorList>
            <person name="Jung J."/>
            <person name="Chun J."/>
            <person name="Park W."/>
        </authorList>
    </citation>
    <scope>NUCLEOTIDE SEQUENCE [LARGE SCALE GENOMIC DNA]</scope>
    <source>
        <strain evidence="11 12">KCTC 22429</strain>
    </source>
</reference>
<dbReference type="PRINTS" id="PR00344">
    <property type="entry name" value="BCTRLSENSOR"/>
</dbReference>
<dbReference type="SUPFAM" id="SSF55781">
    <property type="entry name" value="GAF domain-like"/>
    <property type="match status" value="1"/>
</dbReference>
<evidence type="ECO:0000256" key="7">
    <source>
        <dbReference type="ARBA" id="ARBA00023136"/>
    </source>
</evidence>
<dbReference type="PROSITE" id="PS50113">
    <property type="entry name" value="PAC"/>
    <property type="match status" value="2"/>
</dbReference>
<dbReference type="Pfam" id="PF01590">
    <property type="entry name" value="GAF"/>
    <property type="match status" value="1"/>
</dbReference>
<dbReference type="SUPFAM" id="SSF55874">
    <property type="entry name" value="ATPase domain of HSP90 chaperone/DNA topoisomerase II/histidine kinase"/>
    <property type="match status" value="1"/>
</dbReference>
<dbReference type="eggNOG" id="COG5002">
    <property type="taxonomic scope" value="Bacteria"/>
</dbReference>
<evidence type="ECO:0000259" key="10">
    <source>
        <dbReference type="PROSITE" id="PS50113"/>
    </source>
</evidence>
<dbReference type="SMART" id="SM00387">
    <property type="entry name" value="HATPase_c"/>
    <property type="match status" value="1"/>
</dbReference>
<evidence type="ECO:0000256" key="6">
    <source>
        <dbReference type="ARBA" id="ARBA00023012"/>
    </source>
</evidence>
<dbReference type="SMART" id="SM00091">
    <property type="entry name" value="PAS"/>
    <property type="match status" value="3"/>
</dbReference>
<dbReference type="InterPro" id="IPR036097">
    <property type="entry name" value="HisK_dim/P_sf"/>
</dbReference>
<dbReference type="InterPro" id="IPR005467">
    <property type="entry name" value="His_kinase_dom"/>
</dbReference>
<dbReference type="Proteomes" id="UP000012046">
    <property type="component" value="Unassembled WGS sequence"/>
</dbReference>
<evidence type="ECO:0000259" key="9">
    <source>
        <dbReference type="PROSITE" id="PS50112"/>
    </source>
</evidence>
<dbReference type="CDD" id="cd16922">
    <property type="entry name" value="HATPase_EvgS-ArcB-TorS-like"/>
    <property type="match status" value="1"/>
</dbReference>
<keyword evidence="4" id="KW-0808">Transferase</keyword>